<keyword evidence="1" id="KW-0812">Transmembrane</keyword>
<keyword evidence="1" id="KW-0472">Membrane</keyword>
<evidence type="ECO:0000313" key="2">
    <source>
        <dbReference type="EMBL" id="CRZ11849.1"/>
    </source>
</evidence>
<dbReference type="AlphaFoldDB" id="A0A0H5RSZ3"/>
<accession>A0A0H5RSZ3</accession>
<sequence>PGSIFSDLVAFRYTTDPSHCSAEFVLLLLFFNYGSFVGIRWWSYLKFRRGRTEHVRLGGSSSRTGNCIMGKRDAFPSTIRVAGKPETIMDTSVAIFVNVKQFRNEVINDRNIIIR</sequence>
<keyword evidence="1" id="KW-1133">Transmembrane helix</keyword>
<reference evidence="2" key="1">
    <citation type="submission" date="2015-04" db="EMBL/GenBank/DDBJ databases">
        <title>The genome sequence of the plant pathogenic Rhizarian Plasmodiophora brassicae reveals insights in its biotrophic life cycle and the origin of chitin synthesis.</title>
        <authorList>
            <person name="Schwelm A."/>
            <person name="Fogelqvist J."/>
            <person name="Knaust A."/>
            <person name="Julke S."/>
            <person name="Lilja T."/>
            <person name="Dhandapani V."/>
            <person name="Bonilla-Rosso G."/>
            <person name="Karlsson M."/>
            <person name="Shevchenko A."/>
            <person name="Choi S.R."/>
            <person name="Kim H.G."/>
            <person name="Park J.Y."/>
            <person name="Lim Y.P."/>
            <person name="Ludwig-Muller J."/>
            <person name="Dixelius C."/>
        </authorList>
    </citation>
    <scope>NUCLEOTIDE SEQUENCE</scope>
    <source>
        <tissue evidence="2">Potato root galls</tissue>
    </source>
</reference>
<protein>
    <submittedName>
        <fullName evidence="2">Uncharacterized protein</fullName>
    </submittedName>
</protein>
<name>A0A0H5RSZ3_9EUKA</name>
<feature type="transmembrane region" description="Helical" evidence="1">
    <location>
        <begin position="24"/>
        <end position="42"/>
    </location>
</feature>
<organism evidence="2">
    <name type="scientific">Spongospora subterranea</name>
    <dbReference type="NCBI Taxonomy" id="70186"/>
    <lineage>
        <taxon>Eukaryota</taxon>
        <taxon>Sar</taxon>
        <taxon>Rhizaria</taxon>
        <taxon>Endomyxa</taxon>
        <taxon>Phytomyxea</taxon>
        <taxon>Plasmodiophorida</taxon>
        <taxon>Plasmodiophoridae</taxon>
        <taxon>Spongospora</taxon>
    </lineage>
</organism>
<evidence type="ECO:0000256" key="1">
    <source>
        <dbReference type="SAM" id="Phobius"/>
    </source>
</evidence>
<dbReference type="EMBL" id="HACM01011407">
    <property type="protein sequence ID" value="CRZ11849.1"/>
    <property type="molecule type" value="Transcribed_RNA"/>
</dbReference>
<proteinExistence type="predicted"/>
<feature type="non-terminal residue" evidence="2">
    <location>
        <position position="1"/>
    </location>
</feature>